<sequence length="1280" mass="141464">MNKFFIYRWSDLPRLAGMTLLLVLSIQLTLSYLSVEGNTSIFWIPSGLGFAILLIKGQKYWPAIFLSAFLCDLHRGSPFASLIIATTIVLETLLSYTLLRRLSIQGKSFDPAFTHTHDYLFLLLITTPTALFGAASGATALWLSGSIEGTLLLGHILNWWVGNLLGIAAICPLILVWQQPPRQIASKKTEAMLCFGLAFLLGQIVFLGWWQASLSLLAHSYWAFIFVLWAATRFGRHGSLLIAAMSTLQALLGATLSVGFFAAENTPNIKLWLYCMVLNLLAALLALLIKERKQAEALAQEINQRHRTLVEWSPEAIAVHRAGKLIYVNPAAVRLAGASTAEELIGQSLLDLVHPDFYQNVLHRTQTIMTGGVTEPMIELKLIKLDGGVIDVEVQSTLITLDGQPAIHALIRDITQRKQADQYEQFRSRILEVLACGELLSQQLEAIVLGVEQLYPGMRCSILLLDKQGKHLKHGAAPSLPDFYNAAINGLAIGIGAGSCGTAAFTGKQVIAEDLATHPYWQPYQALAASAGLGACYSHPILSMAGQVLGTFAIYHPTAHTPIPTDITMIEQSAHLASIAIERNIVAEKLRDSEAHYRLLTENVSDVVWKQDGNHHFTYISPADEVLRGYSAQEVVGHSVFEHLTAESIAVTEKKHAQRSHDEQQGIQTGSYTLELQQRCKDERLIWTEVLSTPERDATGHIKGYYGITRDITQRKEAEAELRIAAIAFQSQEAMFVTDVNWIILRVNQAFSSITGYTAQEALGHTPIMLTSLRHNSAFYSEMTDRIHHKGMWQGEIWNRRKNGEIFPAWLILTEVKADNGEVTHYVATLTDITSRKAAEDQIQSLAFYDPLTALPNRRLLMDRLAQAMTLGARHDSKGALLFIDLDNFKILNDTLGHDKGDLLLIEVAKRLSASTREGDTVARLGGDEFVVMLEDLSVNSLEAATEAEAVGEKILSTLNQTYQLADYAHHSTPSVGITLFGEQAESLDEPLKRADLAMYQAKAAGRNTLRFFDPQMQADVTQRVALETGLREALENQQFTLYYQAQVKGAGQLTGVEALVRWRHPLRGMVSPAEFIPLAEECGLILALGHWVLEAACKQLARWAISPEMSHLTMAVNVSPRQFHQPDFVEQVLAILTRTGASAHQLKLELTESVLIANVEDVILKMSILKQQGVGFSIDDFGTGYSSLSYLKRLPLDQLKIDQSFIKDILSDSNDAAIAKMVIVLADSLGLIVMAEGVETEAQRDFLASQGCQSYQGYLFSRPLPLHEFEAYALSGLIS</sequence>
<dbReference type="SUPFAM" id="SSF55785">
    <property type="entry name" value="PYP-like sensor domain (PAS domain)"/>
    <property type="match status" value="3"/>
</dbReference>
<dbReference type="NCBIfam" id="TIGR00229">
    <property type="entry name" value="sensory_box"/>
    <property type="match status" value="3"/>
</dbReference>
<dbReference type="Gene3D" id="3.30.70.270">
    <property type="match status" value="1"/>
</dbReference>
<dbReference type="SUPFAM" id="SSF55781">
    <property type="entry name" value="GAF domain-like"/>
    <property type="match status" value="1"/>
</dbReference>
<evidence type="ECO:0000259" key="7">
    <source>
        <dbReference type="PROSITE" id="PS50112"/>
    </source>
</evidence>
<keyword evidence="12" id="KW-1185">Reference proteome</keyword>
<dbReference type="CDD" id="cd01948">
    <property type="entry name" value="EAL"/>
    <property type="match status" value="1"/>
</dbReference>
<feature type="domain" description="PAS" evidence="7">
    <location>
        <begin position="720"/>
        <end position="769"/>
    </location>
</feature>
<dbReference type="Gene3D" id="3.30.450.40">
    <property type="match status" value="1"/>
</dbReference>
<organism evidence="11 12">
    <name type="scientific">Iodobacter arcticus</name>
    <dbReference type="NCBI Taxonomy" id="590593"/>
    <lineage>
        <taxon>Bacteria</taxon>
        <taxon>Pseudomonadati</taxon>
        <taxon>Pseudomonadota</taxon>
        <taxon>Betaproteobacteria</taxon>
        <taxon>Neisseriales</taxon>
        <taxon>Chitinibacteraceae</taxon>
        <taxon>Iodobacter</taxon>
    </lineage>
</organism>
<feature type="domain" description="EAL" evidence="9">
    <location>
        <begin position="1024"/>
        <end position="1278"/>
    </location>
</feature>
<dbReference type="EMBL" id="JBHTBQ010000035">
    <property type="protein sequence ID" value="MFC7421527.1"/>
    <property type="molecule type" value="Genomic_DNA"/>
</dbReference>
<evidence type="ECO:0000259" key="8">
    <source>
        <dbReference type="PROSITE" id="PS50113"/>
    </source>
</evidence>
<evidence type="ECO:0000313" key="11">
    <source>
        <dbReference type="EMBL" id="MFC7421527.1"/>
    </source>
</evidence>
<evidence type="ECO:0000256" key="4">
    <source>
        <dbReference type="ARBA" id="ARBA00022989"/>
    </source>
</evidence>
<dbReference type="SMART" id="SM00091">
    <property type="entry name" value="PAS"/>
    <property type="match status" value="3"/>
</dbReference>
<feature type="domain" description="PAC" evidence="8">
    <location>
        <begin position="793"/>
        <end position="845"/>
    </location>
</feature>
<dbReference type="PROSITE" id="PS50112">
    <property type="entry name" value="PAS"/>
    <property type="match status" value="3"/>
</dbReference>
<feature type="domain" description="PAS" evidence="7">
    <location>
        <begin position="317"/>
        <end position="372"/>
    </location>
</feature>
<dbReference type="InterPro" id="IPR003018">
    <property type="entry name" value="GAF"/>
</dbReference>
<dbReference type="InterPro" id="IPR043128">
    <property type="entry name" value="Rev_trsase/Diguanyl_cyclase"/>
</dbReference>
<dbReference type="InterPro" id="IPR052155">
    <property type="entry name" value="Biofilm_reg_signaling"/>
</dbReference>
<dbReference type="InterPro" id="IPR029787">
    <property type="entry name" value="Nucleotide_cyclase"/>
</dbReference>
<dbReference type="SMART" id="SM00052">
    <property type="entry name" value="EAL"/>
    <property type="match status" value="1"/>
</dbReference>
<dbReference type="RefSeq" id="WP_380189075.1">
    <property type="nucleotide sequence ID" value="NZ_JBHTBQ010000035.1"/>
</dbReference>
<dbReference type="SUPFAM" id="SSF55073">
    <property type="entry name" value="Nucleotide cyclase"/>
    <property type="match status" value="1"/>
</dbReference>
<keyword evidence="5 6" id="KW-0472">Membrane</keyword>
<evidence type="ECO:0000256" key="5">
    <source>
        <dbReference type="ARBA" id="ARBA00023136"/>
    </source>
</evidence>
<dbReference type="Pfam" id="PF13426">
    <property type="entry name" value="PAS_9"/>
    <property type="match status" value="2"/>
</dbReference>
<dbReference type="Pfam" id="PF00990">
    <property type="entry name" value="GGDEF"/>
    <property type="match status" value="1"/>
</dbReference>
<dbReference type="Gene3D" id="3.20.20.450">
    <property type="entry name" value="EAL domain"/>
    <property type="match status" value="1"/>
</dbReference>
<dbReference type="PROSITE" id="PS50113">
    <property type="entry name" value="PAC"/>
    <property type="match status" value="2"/>
</dbReference>
<reference evidence="12" key="1">
    <citation type="journal article" date="2019" name="Int. J. Syst. Evol. Microbiol.">
        <title>The Global Catalogue of Microorganisms (GCM) 10K type strain sequencing project: providing services to taxonomists for standard genome sequencing and annotation.</title>
        <authorList>
            <consortium name="The Broad Institute Genomics Platform"/>
            <consortium name="The Broad Institute Genome Sequencing Center for Infectious Disease"/>
            <person name="Wu L."/>
            <person name="Ma J."/>
        </authorList>
    </citation>
    <scope>NUCLEOTIDE SEQUENCE [LARGE SCALE GENOMIC DNA]</scope>
    <source>
        <strain evidence="12">CCUG 62945</strain>
    </source>
</reference>
<feature type="transmembrane region" description="Helical" evidence="6">
    <location>
        <begin position="269"/>
        <end position="289"/>
    </location>
</feature>
<dbReference type="PANTHER" id="PTHR44757:SF2">
    <property type="entry name" value="BIOFILM ARCHITECTURE MAINTENANCE PROTEIN MBAA"/>
    <property type="match status" value="1"/>
</dbReference>
<dbReference type="SMART" id="SM00267">
    <property type="entry name" value="GGDEF"/>
    <property type="match status" value="1"/>
</dbReference>
<feature type="transmembrane region" description="Helical" evidence="6">
    <location>
        <begin position="12"/>
        <end position="33"/>
    </location>
</feature>
<feature type="domain" description="PAC" evidence="8">
    <location>
        <begin position="672"/>
        <end position="724"/>
    </location>
</feature>
<feature type="transmembrane region" description="Helical" evidence="6">
    <location>
        <begin position="241"/>
        <end position="263"/>
    </location>
</feature>
<dbReference type="Pfam" id="PF00563">
    <property type="entry name" value="EAL"/>
    <property type="match status" value="1"/>
</dbReference>
<name>A0ABW2R0S2_9NEIS</name>
<feature type="transmembrane region" description="Helical" evidence="6">
    <location>
        <begin position="156"/>
        <end position="177"/>
    </location>
</feature>
<keyword evidence="3 6" id="KW-0812">Transmembrane</keyword>
<dbReference type="CDD" id="cd00130">
    <property type="entry name" value="PAS"/>
    <property type="match status" value="3"/>
</dbReference>
<feature type="transmembrane region" description="Helical" evidence="6">
    <location>
        <begin position="40"/>
        <end position="58"/>
    </location>
</feature>
<dbReference type="InterPro" id="IPR013767">
    <property type="entry name" value="PAS_fold"/>
</dbReference>
<dbReference type="Pfam" id="PF05231">
    <property type="entry name" value="MASE1"/>
    <property type="match status" value="1"/>
</dbReference>
<dbReference type="SUPFAM" id="SSF141868">
    <property type="entry name" value="EAL domain-like"/>
    <property type="match status" value="1"/>
</dbReference>
<dbReference type="Pfam" id="PF13185">
    <property type="entry name" value="GAF_2"/>
    <property type="match status" value="1"/>
</dbReference>
<evidence type="ECO:0000313" key="12">
    <source>
        <dbReference type="Proteomes" id="UP001596473"/>
    </source>
</evidence>
<dbReference type="Pfam" id="PF00989">
    <property type="entry name" value="PAS"/>
    <property type="match status" value="1"/>
</dbReference>
<dbReference type="InterPro" id="IPR001610">
    <property type="entry name" value="PAC"/>
</dbReference>
<dbReference type="SMART" id="SM00086">
    <property type="entry name" value="PAC"/>
    <property type="match status" value="3"/>
</dbReference>
<dbReference type="SMART" id="SM00065">
    <property type="entry name" value="GAF"/>
    <property type="match status" value="1"/>
</dbReference>
<evidence type="ECO:0000259" key="10">
    <source>
        <dbReference type="PROSITE" id="PS50887"/>
    </source>
</evidence>
<dbReference type="InterPro" id="IPR029016">
    <property type="entry name" value="GAF-like_dom_sf"/>
</dbReference>
<dbReference type="CDD" id="cd01949">
    <property type="entry name" value="GGDEF"/>
    <property type="match status" value="1"/>
</dbReference>
<feature type="transmembrane region" description="Helical" evidence="6">
    <location>
        <begin position="189"/>
        <end position="210"/>
    </location>
</feature>
<comment type="caution">
    <text evidence="11">The sequence shown here is derived from an EMBL/GenBank/DDBJ whole genome shotgun (WGS) entry which is preliminary data.</text>
</comment>
<keyword evidence="2" id="KW-1003">Cell membrane</keyword>
<dbReference type="PROSITE" id="PS50883">
    <property type="entry name" value="EAL"/>
    <property type="match status" value="1"/>
</dbReference>
<feature type="domain" description="PAS" evidence="7">
    <location>
        <begin position="593"/>
        <end position="664"/>
    </location>
</feature>
<feature type="domain" description="GGDEF" evidence="10">
    <location>
        <begin position="877"/>
        <end position="1015"/>
    </location>
</feature>
<accession>A0ABW2R0S2</accession>
<evidence type="ECO:0000256" key="1">
    <source>
        <dbReference type="ARBA" id="ARBA00004651"/>
    </source>
</evidence>
<evidence type="ECO:0000256" key="3">
    <source>
        <dbReference type="ARBA" id="ARBA00022692"/>
    </source>
</evidence>
<protein>
    <submittedName>
        <fullName evidence="11">EAL domain-containing protein</fullName>
    </submittedName>
</protein>
<dbReference type="InterPro" id="IPR007895">
    <property type="entry name" value="MASE1"/>
</dbReference>
<evidence type="ECO:0000256" key="6">
    <source>
        <dbReference type="SAM" id="Phobius"/>
    </source>
</evidence>
<keyword evidence="4 6" id="KW-1133">Transmembrane helix</keyword>
<evidence type="ECO:0000259" key="9">
    <source>
        <dbReference type="PROSITE" id="PS50883"/>
    </source>
</evidence>
<dbReference type="PANTHER" id="PTHR44757">
    <property type="entry name" value="DIGUANYLATE CYCLASE DGCP"/>
    <property type="match status" value="1"/>
</dbReference>
<proteinExistence type="predicted"/>
<dbReference type="Proteomes" id="UP001596473">
    <property type="component" value="Unassembled WGS sequence"/>
</dbReference>
<dbReference type="InterPro" id="IPR000014">
    <property type="entry name" value="PAS"/>
</dbReference>
<dbReference type="InterPro" id="IPR035919">
    <property type="entry name" value="EAL_sf"/>
</dbReference>
<dbReference type="InterPro" id="IPR001633">
    <property type="entry name" value="EAL_dom"/>
</dbReference>
<comment type="subcellular location">
    <subcellularLocation>
        <location evidence="1">Cell membrane</location>
        <topology evidence="1">Multi-pass membrane protein</topology>
    </subcellularLocation>
</comment>
<dbReference type="NCBIfam" id="TIGR00254">
    <property type="entry name" value="GGDEF"/>
    <property type="match status" value="1"/>
</dbReference>
<evidence type="ECO:0000256" key="2">
    <source>
        <dbReference type="ARBA" id="ARBA00022475"/>
    </source>
</evidence>
<dbReference type="InterPro" id="IPR000160">
    <property type="entry name" value="GGDEF_dom"/>
</dbReference>
<dbReference type="InterPro" id="IPR035965">
    <property type="entry name" value="PAS-like_dom_sf"/>
</dbReference>
<feature type="transmembrane region" description="Helical" evidence="6">
    <location>
        <begin position="120"/>
        <end position="144"/>
    </location>
</feature>
<dbReference type="InterPro" id="IPR000700">
    <property type="entry name" value="PAS-assoc_C"/>
</dbReference>
<feature type="transmembrane region" description="Helical" evidence="6">
    <location>
        <begin position="78"/>
        <end position="99"/>
    </location>
</feature>
<dbReference type="Gene3D" id="3.30.450.20">
    <property type="entry name" value="PAS domain"/>
    <property type="match status" value="3"/>
</dbReference>
<gene>
    <name evidence="11" type="ORF">ACFQNF_16820</name>
</gene>
<dbReference type="PROSITE" id="PS50887">
    <property type="entry name" value="GGDEF"/>
    <property type="match status" value="1"/>
</dbReference>